<accession>A0A3M7BRI2</accession>
<gene>
    <name evidence="2" type="ORF">D0865_11968</name>
</gene>
<dbReference type="OrthoDB" id="62952at2759"/>
<feature type="region of interest" description="Disordered" evidence="1">
    <location>
        <begin position="397"/>
        <end position="416"/>
    </location>
</feature>
<proteinExistence type="predicted"/>
<evidence type="ECO:0000313" key="2">
    <source>
        <dbReference type="EMBL" id="RMY42445.1"/>
    </source>
</evidence>
<evidence type="ECO:0008006" key="4">
    <source>
        <dbReference type="Google" id="ProtNLM"/>
    </source>
</evidence>
<dbReference type="AlphaFoldDB" id="A0A3M7BRI2"/>
<dbReference type="PANTHER" id="PTHR42085">
    <property type="entry name" value="F-BOX DOMAIN-CONTAINING PROTEIN"/>
    <property type="match status" value="1"/>
</dbReference>
<protein>
    <recommendedName>
        <fullName evidence="4">F-box domain-containing protein</fullName>
    </recommendedName>
</protein>
<sequence>MANFNSLPKAIRERIYELHLTQAEPISLKKYQQLVGARPYSCRWGPRGMPALLKVSRKIDKEAAPFFYAKNDFDFRTLNDTIVFAAISWLRHRHLIRKLTVTWSHQDVAASECFNRIASMRNLEELYIRVDEREMLLYMLPMSTYHQNFVHSRQLTPQQKLQMLRHPGIVGLLKLRIPKVKFIKPVHGGVTTGGPIPGGALETNEFPFFFSLSPELRNRIYDLLLQFDSPISPSPNDLASTSKIRRTLGTNRPASVLSILAVNRQIHDEAVGIYYYHNAFVFHHILHLHGFIQRLGSLRRSMITDITVHYEDFQSGGISLVDLTFDLLKSLTGLRKLEVIMTYQLFTEREWYRYSSSPELLRRANPCLIPGMKMLFTLRGLSSIRVRDSGLEYRYKSAKRQSTPSSSDTEDAEDTEEFRCAEKLTQVMEHFNAALQQAQAGKVNHALLEDKKWQVRDKFPELEKNEAVTTENGVGV</sequence>
<dbReference type="InterPro" id="IPR038883">
    <property type="entry name" value="AN11006-like"/>
</dbReference>
<evidence type="ECO:0000256" key="1">
    <source>
        <dbReference type="SAM" id="MobiDB-lite"/>
    </source>
</evidence>
<reference evidence="2 3" key="1">
    <citation type="journal article" date="2018" name="BMC Genomics">
        <title>Genomic evidence for intraspecific hybridization in a clonal and extremely halotolerant yeast.</title>
        <authorList>
            <person name="Gostincar C."/>
            <person name="Stajich J.E."/>
            <person name="Zupancic J."/>
            <person name="Zalar P."/>
            <person name="Gunde-Cimerman N."/>
        </authorList>
    </citation>
    <scope>NUCLEOTIDE SEQUENCE [LARGE SCALE GENOMIC DNA]</scope>
    <source>
        <strain evidence="2 3">EXF-151</strain>
    </source>
</reference>
<comment type="caution">
    <text evidence="2">The sequence shown here is derived from an EMBL/GenBank/DDBJ whole genome shotgun (WGS) entry which is preliminary data.</text>
</comment>
<evidence type="ECO:0000313" key="3">
    <source>
        <dbReference type="Proteomes" id="UP000270230"/>
    </source>
</evidence>
<dbReference type="Proteomes" id="UP000270230">
    <property type="component" value="Unassembled WGS sequence"/>
</dbReference>
<name>A0A3M7BRI2_HORWE</name>
<organism evidence="2 3">
    <name type="scientific">Hortaea werneckii</name>
    <name type="common">Black yeast</name>
    <name type="synonym">Cladosporium werneckii</name>
    <dbReference type="NCBI Taxonomy" id="91943"/>
    <lineage>
        <taxon>Eukaryota</taxon>
        <taxon>Fungi</taxon>
        <taxon>Dikarya</taxon>
        <taxon>Ascomycota</taxon>
        <taxon>Pezizomycotina</taxon>
        <taxon>Dothideomycetes</taxon>
        <taxon>Dothideomycetidae</taxon>
        <taxon>Mycosphaerellales</taxon>
        <taxon>Teratosphaeriaceae</taxon>
        <taxon>Hortaea</taxon>
    </lineage>
</organism>
<dbReference type="EMBL" id="QWIN01001338">
    <property type="protein sequence ID" value="RMY42445.1"/>
    <property type="molecule type" value="Genomic_DNA"/>
</dbReference>
<dbReference type="PANTHER" id="PTHR42085:SF2">
    <property type="entry name" value="F-BOX DOMAIN-CONTAINING PROTEIN"/>
    <property type="match status" value="1"/>
</dbReference>